<dbReference type="SUPFAM" id="SSF53756">
    <property type="entry name" value="UDP-Glycosyltransferase/glycogen phosphorylase"/>
    <property type="match status" value="1"/>
</dbReference>
<dbReference type="PANTHER" id="PTHR12526:SF638">
    <property type="entry name" value="SPORE COAT PROTEIN SA"/>
    <property type="match status" value="1"/>
</dbReference>
<evidence type="ECO:0000313" key="1">
    <source>
        <dbReference type="EMBL" id="QGW27630.1"/>
    </source>
</evidence>
<reference evidence="1 2" key="1">
    <citation type="submission" date="2019-11" db="EMBL/GenBank/DDBJ databases">
        <authorList>
            <person name="Im W.T."/>
        </authorList>
    </citation>
    <scope>NUCLEOTIDE SEQUENCE [LARGE SCALE GENOMIC DNA]</scope>
    <source>
        <strain evidence="1 2">SB-02</strain>
    </source>
</reference>
<dbReference type="Pfam" id="PF13692">
    <property type="entry name" value="Glyco_trans_1_4"/>
    <property type="match status" value="1"/>
</dbReference>
<dbReference type="PANTHER" id="PTHR12526">
    <property type="entry name" value="GLYCOSYLTRANSFERASE"/>
    <property type="match status" value="1"/>
</dbReference>
<dbReference type="AlphaFoldDB" id="A0A6I6GBS1"/>
<dbReference type="Gene3D" id="3.40.50.2000">
    <property type="entry name" value="Glycogen Phosphorylase B"/>
    <property type="match status" value="2"/>
</dbReference>
<keyword evidence="1" id="KW-0808">Transferase</keyword>
<name>A0A6I6GBS1_9BACT</name>
<evidence type="ECO:0000313" key="2">
    <source>
        <dbReference type="Proteomes" id="UP000426027"/>
    </source>
</evidence>
<organism evidence="1 2">
    <name type="scientific">Phnomibacter ginsenosidimutans</name>
    <dbReference type="NCBI Taxonomy" id="2676868"/>
    <lineage>
        <taxon>Bacteria</taxon>
        <taxon>Pseudomonadati</taxon>
        <taxon>Bacteroidota</taxon>
        <taxon>Chitinophagia</taxon>
        <taxon>Chitinophagales</taxon>
        <taxon>Chitinophagaceae</taxon>
        <taxon>Phnomibacter</taxon>
    </lineage>
</organism>
<proteinExistence type="predicted"/>
<dbReference type="Proteomes" id="UP000426027">
    <property type="component" value="Chromosome"/>
</dbReference>
<dbReference type="GO" id="GO:0016757">
    <property type="term" value="F:glycosyltransferase activity"/>
    <property type="evidence" value="ECO:0007669"/>
    <property type="project" value="TreeGrafter"/>
</dbReference>
<dbReference type="RefSeq" id="WP_157477575.1">
    <property type="nucleotide sequence ID" value="NZ_CP046566.1"/>
</dbReference>
<dbReference type="KEGG" id="fls:GLV81_05555"/>
<keyword evidence="2" id="KW-1185">Reference proteome</keyword>
<protein>
    <submittedName>
        <fullName evidence="1">Glycosyltransferase</fullName>
    </submittedName>
</protein>
<accession>A0A6I6GBS1</accession>
<sequence length="388" mass="43924">MKIGIISVIHEPWGGSEELWASMAEIALQQGHEVLYCTLRFPQQATKVKALQAKGLKLVYRKGYVPKQEASWKRQLKKAGLLLQSQWRNPFQSLMDAKPDLVIYNGTTFSAIEHPEIFDWWKTTTATKIILSHFLPEHNAVLHPHRRNQLADFFQQAAHCFFVSERSKQNTQKALAVSLHNSSIIRNPVNMPDISALPFPPFQKGVVQLAMVGNLLVMHKGQDTMLQTLAQPTWKQLPWHLNVYGQGMDQPYLEQLAAMYGIAEKISFHGRVADIRQLWSQNHLLLMPSVMEGMPLAVVEAMLCGRPVLATDVGGHTEWINDNVDGFIAAAPSVYCLSDALQRAWQRQHEWARIGQMAHEKATHLYDPHPGQTLLTQLEKIVAARQSK</sequence>
<dbReference type="CDD" id="cd03801">
    <property type="entry name" value="GT4_PimA-like"/>
    <property type="match status" value="1"/>
</dbReference>
<gene>
    <name evidence="1" type="ORF">GLV81_05555</name>
</gene>
<dbReference type="EMBL" id="CP046566">
    <property type="protein sequence ID" value="QGW27630.1"/>
    <property type="molecule type" value="Genomic_DNA"/>
</dbReference>